<dbReference type="GO" id="GO:0008270">
    <property type="term" value="F:zinc ion binding"/>
    <property type="evidence" value="ECO:0007669"/>
    <property type="project" value="UniProtKB-KW"/>
</dbReference>
<keyword evidence="9" id="KW-0539">Nucleus</keyword>
<feature type="region of interest" description="Disordered" evidence="13">
    <location>
        <begin position="205"/>
        <end position="250"/>
    </location>
</feature>
<feature type="region of interest" description="Disordered" evidence="13">
    <location>
        <begin position="39"/>
        <end position="121"/>
    </location>
</feature>
<dbReference type="Gene3D" id="3.30.40.10">
    <property type="entry name" value="Zinc/RING finger domain, C3HC4 (zinc finger)"/>
    <property type="match status" value="1"/>
</dbReference>
<evidence type="ECO:0000256" key="11">
    <source>
        <dbReference type="PIRSR" id="PIRSR628651-51"/>
    </source>
</evidence>
<dbReference type="PANTHER" id="PTHR10333">
    <property type="entry name" value="INHIBITOR OF GROWTH PROTEIN"/>
    <property type="match status" value="1"/>
</dbReference>
<keyword evidence="4 11" id="KW-0479">Metal-binding</keyword>
<accession>A0A7G3B663</accession>
<dbReference type="CDD" id="cd15505">
    <property type="entry name" value="PHD_ING"/>
    <property type="match status" value="1"/>
</dbReference>
<evidence type="ECO:0000256" key="9">
    <source>
        <dbReference type="ARBA" id="ARBA00023242"/>
    </source>
</evidence>
<evidence type="ECO:0000256" key="13">
    <source>
        <dbReference type="SAM" id="MobiDB-lite"/>
    </source>
</evidence>
<keyword evidence="3" id="KW-0341">Growth regulation</keyword>
<keyword evidence="8" id="KW-0804">Transcription</keyword>
<comment type="similarity">
    <text evidence="2">Belongs to the ING family.</text>
</comment>
<name>A0A7G3B663_LUTLO</name>
<dbReference type="GO" id="GO:0005634">
    <property type="term" value="C:nucleus"/>
    <property type="evidence" value="ECO:0007669"/>
    <property type="project" value="UniProtKB-SubCell"/>
</dbReference>
<proteinExistence type="inferred from homology"/>
<dbReference type="SUPFAM" id="SSF57903">
    <property type="entry name" value="FYVE/PHD zinc finger"/>
    <property type="match status" value="1"/>
</dbReference>
<feature type="compositionally biased region" description="Pro residues" evidence="13">
    <location>
        <begin position="240"/>
        <end position="249"/>
    </location>
</feature>
<keyword evidence="7" id="KW-0805">Transcription regulation</keyword>
<reference evidence="15" key="1">
    <citation type="journal article" date="2020" name="BMC">
        <title>Leishmania infection induces a limited differential gene expression in the sand fly midgut.</title>
        <authorList>
            <person name="Coutinho-Abreu I.V."/>
            <person name="Serafim T.D."/>
            <person name="Meneses C."/>
            <person name="Kamhawi S."/>
            <person name="Oliveira F."/>
            <person name="Valenzuela J.G."/>
        </authorList>
    </citation>
    <scope>NUCLEOTIDE SEQUENCE</scope>
    <source>
        <strain evidence="15">Jacobina</strain>
        <tissue evidence="15">Midgut</tissue>
    </source>
</reference>
<evidence type="ECO:0000256" key="5">
    <source>
        <dbReference type="ARBA" id="ARBA00022771"/>
    </source>
</evidence>
<evidence type="ECO:0000256" key="8">
    <source>
        <dbReference type="ARBA" id="ARBA00023163"/>
    </source>
</evidence>
<feature type="binding site" evidence="11">
    <location>
        <position position="302"/>
    </location>
    <ligand>
        <name>Zn(2+)</name>
        <dbReference type="ChEBI" id="CHEBI:29105"/>
        <label>1</label>
    </ligand>
</feature>
<evidence type="ECO:0000256" key="1">
    <source>
        <dbReference type="ARBA" id="ARBA00004123"/>
    </source>
</evidence>
<evidence type="ECO:0000256" key="2">
    <source>
        <dbReference type="ARBA" id="ARBA00010210"/>
    </source>
</evidence>
<evidence type="ECO:0000256" key="4">
    <source>
        <dbReference type="ARBA" id="ARBA00022723"/>
    </source>
</evidence>
<feature type="region of interest" description="Disordered" evidence="13">
    <location>
        <begin position="153"/>
        <end position="177"/>
    </location>
</feature>
<feature type="binding site" evidence="11">
    <location>
        <position position="321"/>
    </location>
    <ligand>
        <name>Zn(2+)</name>
        <dbReference type="ChEBI" id="CHEBI:29105"/>
        <label>2</label>
    </ligand>
</feature>
<feature type="binding site" evidence="11">
    <location>
        <position position="291"/>
    </location>
    <ligand>
        <name>Zn(2+)</name>
        <dbReference type="ChEBI" id="CHEBI:29105"/>
        <label>2</label>
    </ligand>
</feature>
<feature type="binding site" evidence="11">
    <location>
        <position position="318"/>
    </location>
    <ligand>
        <name>Zn(2+)</name>
        <dbReference type="ChEBI" id="CHEBI:29105"/>
        <label>2</label>
    </ligand>
</feature>
<dbReference type="VEuPathDB" id="VectorBase:LLONM1_006554"/>
<evidence type="ECO:0000256" key="6">
    <source>
        <dbReference type="ARBA" id="ARBA00022833"/>
    </source>
</evidence>
<evidence type="ECO:0000256" key="12">
    <source>
        <dbReference type="PROSITE-ProRule" id="PRU00146"/>
    </source>
</evidence>
<organism evidence="15">
    <name type="scientific">Lutzomyia longipalpis</name>
    <name type="common">Sand fly</name>
    <dbReference type="NCBI Taxonomy" id="7200"/>
    <lineage>
        <taxon>Eukaryota</taxon>
        <taxon>Metazoa</taxon>
        <taxon>Ecdysozoa</taxon>
        <taxon>Arthropoda</taxon>
        <taxon>Hexapoda</taxon>
        <taxon>Insecta</taxon>
        <taxon>Pterygota</taxon>
        <taxon>Neoptera</taxon>
        <taxon>Endopterygota</taxon>
        <taxon>Diptera</taxon>
        <taxon>Nematocera</taxon>
        <taxon>Psychodoidea</taxon>
        <taxon>Psychodidae</taxon>
        <taxon>Lutzomyia</taxon>
        <taxon>Lutzomyia</taxon>
    </lineage>
</organism>
<dbReference type="SMART" id="SM00249">
    <property type="entry name" value="PHD"/>
    <property type="match status" value="1"/>
</dbReference>
<dbReference type="InterPro" id="IPR001965">
    <property type="entry name" value="Znf_PHD"/>
</dbReference>
<feature type="binding site" evidence="11">
    <location>
        <position position="276"/>
    </location>
    <ligand>
        <name>Zn(2+)</name>
        <dbReference type="ChEBI" id="CHEBI:29105"/>
        <label>1</label>
    </ligand>
</feature>
<feature type="compositionally biased region" description="Low complexity" evidence="13">
    <location>
        <begin position="205"/>
        <end position="214"/>
    </location>
</feature>
<dbReference type="InterPro" id="IPR013083">
    <property type="entry name" value="Znf_RING/FYVE/PHD"/>
</dbReference>
<dbReference type="InterPro" id="IPR019787">
    <property type="entry name" value="Znf_PHD-finger"/>
</dbReference>
<feature type="binding site" evidence="11">
    <location>
        <position position="305"/>
    </location>
    <ligand>
        <name>Zn(2+)</name>
        <dbReference type="ChEBI" id="CHEBI:29105"/>
        <label>1</label>
    </ligand>
</feature>
<comment type="subcellular location">
    <subcellularLocation>
        <location evidence="1">Nucleus</location>
    </subcellularLocation>
</comment>
<evidence type="ECO:0000259" key="14">
    <source>
        <dbReference type="PROSITE" id="PS50016"/>
    </source>
</evidence>
<dbReference type="InterPro" id="IPR028651">
    <property type="entry name" value="ING_fam"/>
</dbReference>
<evidence type="ECO:0000256" key="7">
    <source>
        <dbReference type="ARBA" id="ARBA00023015"/>
    </source>
</evidence>
<keyword evidence="6 11" id="KW-0862">Zinc</keyword>
<feature type="binding site" evidence="11">
    <location>
        <position position="296"/>
    </location>
    <ligand>
        <name>Zn(2+)</name>
        <dbReference type="ChEBI" id="CHEBI:29105"/>
        <label>2</label>
    </ligand>
</feature>
<feature type="site" description="Histone H3K4me3 binding" evidence="10">
    <location>
        <position position="292"/>
    </location>
</feature>
<feature type="binding site" evidence="11">
    <location>
        <position position="278"/>
    </location>
    <ligand>
        <name>Zn(2+)</name>
        <dbReference type="ChEBI" id="CHEBI:29105"/>
        <label>1</label>
    </ligand>
</feature>
<evidence type="ECO:0000313" key="15">
    <source>
        <dbReference type="EMBL" id="MBC1180134.1"/>
    </source>
</evidence>
<dbReference type="PROSITE" id="PS50016">
    <property type="entry name" value="ZF_PHD_2"/>
    <property type="match status" value="1"/>
</dbReference>
<feature type="site" description="Histone H3K4me3 binding" evidence="10">
    <location>
        <position position="300"/>
    </location>
</feature>
<feature type="domain" description="PHD-type" evidence="14">
    <location>
        <begin position="273"/>
        <end position="324"/>
    </location>
</feature>
<feature type="site" description="Histone H3K4me3 binding" evidence="10">
    <location>
        <position position="275"/>
    </location>
</feature>
<protein>
    <recommendedName>
        <fullName evidence="14">PHD-type domain-containing protein</fullName>
    </recommendedName>
</protein>
<dbReference type="InterPro" id="IPR019786">
    <property type="entry name" value="Zinc_finger_PHD-type_CS"/>
</dbReference>
<keyword evidence="5 12" id="KW-0863">Zinc-finger</keyword>
<dbReference type="PANTHER" id="PTHR10333:SF103">
    <property type="entry name" value="INHIBITOR OF GROWTH PROTEIN 3"/>
    <property type="match status" value="1"/>
</dbReference>
<dbReference type="EMBL" id="GITU01011431">
    <property type="protein sequence ID" value="MBC1180134.1"/>
    <property type="molecule type" value="Transcribed_RNA"/>
</dbReference>
<evidence type="ECO:0000256" key="10">
    <source>
        <dbReference type="PIRSR" id="PIRSR628651-50"/>
    </source>
</evidence>
<feature type="site" description="Histone H3K4me3 binding" evidence="10">
    <location>
        <position position="288"/>
    </location>
</feature>
<evidence type="ECO:0000256" key="3">
    <source>
        <dbReference type="ARBA" id="ARBA00022604"/>
    </source>
</evidence>
<dbReference type="PROSITE" id="PS01359">
    <property type="entry name" value="ZF_PHD_1"/>
    <property type="match status" value="1"/>
</dbReference>
<dbReference type="InterPro" id="IPR011011">
    <property type="entry name" value="Znf_FYVE_PHD"/>
</dbReference>
<dbReference type="AlphaFoldDB" id="A0A7G3B663"/>
<feature type="compositionally biased region" description="Acidic residues" evidence="13">
    <location>
        <begin position="215"/>
        <end position="225"/>
    </location>
</feature>
<sequence length="334" mass="35510">MTPKVLPKIKSPASAPILTAALTSSTPLVSSAVGQQHISRPLSAGLSNGEDSQGLKRSKRRRIPNKFYGYSSDEDGPSGSNPGTPHLPAVLKPIPPPNLVWRKEDLPQNSGGGGGTKMRSPNFQSLLMAKKPSPSSDFATYNVQPPAQLPPQIFASTSPGGAKETTTHSSSSSSVGVVQPLRIPLIPPVVPVNRSYSDMAEVQANAGAAPASGSGEDDEDDEDSASSDASHLEIRDTAPPMGPRPPPPTLRISLTNQTATLGDARPTQKPTDNVYCYCRCPYDEVSEMIACDGDNCAIEWFHFECVGIMVPPVGKWYCPECKLKQQQDTPGGFY</sequence>